<dbReference type="Gene3D" id="2.60.120.590">
    <property type="entry name" value="Alpha-ketoglutarate-dependent dioxygenase AlkB-like"/>
    <property type="match status" value="1"/>
</dbReference>
<dbReference type="PaxDb" id="6239-B0564.2"/>
<proteinExistence type="evidence at protein level"/>
<dbReference type="HOGENOM" id="CLU_059836_2_0_1"/>
<evidence type="ECO:0000313" key="11">
    <source>
        <dbReference type="Proteomes" id="UP000001940"/>
    </source>
</evidence>
<evidence type="ECO:0007829" key="13">
    <source>
        <dbReference type="PeptideAtlas" id="Q17527"/>
    </source>
</evidence>
<evidence type="ECO:0000313" key="12">
    <source>
        <dbReference type="WormBase" id="B0564.2a"/>
    </source>
</evidence>
<dbReference type="PeptideAtlas" id="Q17527"/>
<dbReference type="ExpressionAtlas" id="Q17527">
    <property type="expression patterns" value="baseline and differential"/>
</dbReference>
<dbReference type="AGR" id="WB:WBGene00007202"/>
<dbReference type="Pfam" id="PF13532">
    <property type="entry name" value="2OG-FeII_Oxy_2"/>
    <property type="match status" value="1"/>
</dbReference>
<sequence>MSRAENFPENIKKFIVKSAPATMIYIPNWIDEEEENLYKSCIENAPQPKWRVLANRRLQNYGGVVGKTALIPTDDFPVELKYLMTKINDLGIFKNPVNHVLVNEYEAGQGIMPHTDGPAFHRIVTTVTLGSHCLLDMYDPVDQEIAKSEEERYVGSMLLEPRSLFIMTDDAYTRMLHGIAERETDLIEPGKVFNCTEELANKRLDRDTRISITVRNVEKVSKLGVFDLLKK</sequence>
<comment type="subcellular location">
    <subcellularLocation>
        <location evidence="2">Nucleus</location>
    </subcellularLocation>
</comment>
<dbReference type="UCSC" id="B0564.2">
    <property type="organism name" value="c. elegans"/>
</dbReference>
<protein>
    <submittedName>
        <fullName evidence="10">Fe2OG dioxygenase domain-containing protein</fullName>
    </submittedName>
</protein>
<keyword evidence="6" id="KW-0560">Oxidoreductase</keyword>
<dbReference type="PROSITE" id="PS51471">
    <property type="entry name" value="FE2OG_OXY"/>
    <property type="match status" value="1"/>
</dbReference>
<dbReference type="Bgee" id="WBGene00007202">
    <property type="expression patterns" value="Expressed in germ line (C elegans) and 4 other cell types or tissues"/>
</dbReference>
<dbReference type="InterPro" id="IPR037151">
    <property type="entry name" value="AlkB-like_sf"/>
</dbReference>
<evidence type="ECO:0000256" key="4">
    <source>
        <dbReference type="ARBA" id="ARBA00022723"/>
    </source>
</evidence>
<evidence type="ECO:0000313" key="10">
    <source>
        <dbReference type="EMBL" id="CAA97764.2"/>
    </source>
</evidence>
<keyword evidence="7" id="KW-0408">Iron</keyword>
<dbReference type="eggNOG" id="KOG3200">
    <property type="taxonomic scope" value="Eukaryota"/>
</dbReference>
<dbReference type="SUPFAM" id="SSF51197">
    <property type="entry name" value="Clavaminate synthase-like"/>
    <property type="match status" value="1"/>
</dbReference>
<reference evidence="10 11" key="1">
    <citation type="journal article" date="1998" name="Science">
        <title>Genome sequence of the nematode C. elegans: a platform for investigating biology.</title>
        <authorList>
            <consortium name="The C. elegans sequencing consortium"/>
            <person name="Sulson J.E."/>
            <person name="Waterston R."/>
        </authorList>
    </citation>
    <scope>NUCLEOTIDE SEQUENCE [LARGE SCALE GENOMIC DNA]</scope>
    <source>
        <strain evidence="10 11">Bristol N2</strain>
    </source>
</reference>
<evidence type="ECO:0000256" key="5">
    <source>
        <dbReference type="ARBA" id="ARBA00022964"/>
    </source>
</evidence>
<keyword evidence="4" id="KW-0479">Metal-binding</keyword>
<evidence type="ECO:0000256" key="6">
    <source>
        <dbReference type="ARBA" id="ARBA00023002"/>
    </source>
</evidence>
<evidence type="ECO:0000256" key="1">
    <source>
        <dbReference type="ARBA" id="ARBA00001954"/>
    </source>
</evidence>
<dbReference type="PANTHER" id="PTHR46030:SF1">
    <property type="entry name" value="ALPHA-KETOGLUTARATE-DEPENDENT DIOXYGENASE ALKB HOMOLOG 6"/>
    <property type="match status" value="1"/>
</dbReference>
<dbReference type="GO" id="GO:0046872">
    <property type="term" value="F:metal ion binding"/>
    <property type="evidence" value="ECO:0007669"/>
    <property type="project" value="UniProtKB-KW"/>
</dbReference>
<dbReference type="InterPro" id="IPR005123">
    <property type="entry name" value="Oxoglu/Fe-dep_dioxygenase_dom"/>
</dbReference>
<dbReference type="CTD" id="182043"/>
<dbReference type="EMBL" id="BX284604">
    <property type="protein sequence ID" value="CAA97764.2"/>
    <property type="molecule type" value="Genomic_DNA"/>
</dbReference>
<accession>Q17527</accession>
<dbReference type="FunCoup" id="Q17527">
    <property type="interactions" value="1219"/>
</dbReference>
<feature type="domain" description="Fe2OG dioxygenase" evidence="9">
    <location>
        <begin position="96"/>
        <end position="218"/>
    </location>
</feature>
<dbReference type="GO" id="GO:0051213">
    <property type="term" value="F:dioxygenase activity"/>
    <property type="evidence" value="ECO:0007669"/>
    <property type="project" value="UniProtKB-KW"/>
</dbReference>
<gene>
    <name evidence="10 12" type="ORF">B0564.2</name>
    <name evidence="10" type="ORF">CELE_B0564.2</name>
</gene>
<evidence type="ECO:0000256" key="8">
    <source>
        <dbReference type="ARBA" id="ARBA00023242"/>
    </source>
</evidence>
<evidence type="ECO:0000256" key="7">
    <source>
        <dbReference type="ARBA" id="ARBA00023004"/>
    </source>
</evidence>
<dbReference type="AlphaFoldDB" id="Q17527"/>
<keyword evidence="8" id="KW-0539">Nucleus</keyword>
<dbReference type="InParanoid" id="Q17527"/>
<dbReference type="PANTHER" id="PTHR46030">
    <property type="entry name" value="ALPHA-KETOGLUTARATE-DEPENDENT DIOXYGENASE ALKB HOMOLOG 6"/>
    <property type="match status" value="1"/>
</dbReference>
<evidence type="ECO:0000256" key="3">
    <source>
        <dbReference type="ARBA" id="ARBA00007879"/>
    </source>
</evidence>
<dbReference type="RefSeq" id="NP_502522.2">
    <property type="nucleotide sequence ID" value="NM_070121.5"/>
</dbReference>
<dbReference type="PhylomeDB" id="Q17527"/>
<dbReference type="OMA" id="KSPKTKW"/>
<dbReference type="GO" id="GO:0005634">
    <property type="term" value="C:nucleus"/>
    <property type="evidence" value="ECO:0000318"/>
    <property type="project" value="GO_Central"/>
</dbReference>
<dbReference type="OrthoDB" id="412814at2759"/>
<dbReference type="SMR" id="Q17527"/>
<dbReference type="GeneID" id="182043"/>
<keyword evidence="13" id="KW-1267">Proteomics identification</keyword>
<dbReference type="STRING" id="6239.B0564.2a.1"/>
<comment type="similarity">
    <text evidence="3">Belongs to the alkB family.</text>
</comment>
<evidence type="ECO:0000259" key="9">
    <source>
        <dbReference type="PROSITE" id="PS51471"/>
    </source>
</evidence>
<keyword evidence="5 10" id="KW-0223">Dioxygenase</keyword>
<evidence type="ECO:0000256" key="2">
    <source>
        <dbReference type="ARBA" id="ARBA00004123"/>
    </source>
</evidence>
<dbReference type="WormBase" id="B0564.2a">
    <property type="protein sequence ID" value="CE43930"/>
    <property type="gene ID" value="WBGene00007202"/>
</dbReference>
<dbReference type="Proteomes" id="UP000001940">
    <property type="component" value="Chromosome IV"/>
</dbReference>
<dbReference type="InterPro" id="IPR027450">
    <property type="entry name" value="AlkB-like"/>
</dbReference>
<keyword evidence="11" id="KW-1185">Reference proteome</keyword>
<dbReference type="InterPro" id="IPR032862">
    <property type="entry name" value="ALKBH6"/>
</dbReference>
<organism evidence="10 11">
    <name type="scientific">Caenorhabditis elegans</name>
    <dbReference type="NCBI Taxonomy" id="6239"/>
    <lineage>
        <taxon>Eukaryota</taxon>
        <taxon>Metazoa</taxon>
        <taxon>Ecdysozoa</taxon>
        <taxon>Nematoda</taxon>
        <taxon>Chromadorea</taxon>
        <taxon>Rhabditida</taxon>
        <taxon>Rhabditina</taxon>
        <taxon>Rhabditomorpha</taxon>
        <taxon>Rhabditoidea</taxon>
        <taxon>Rhabditidae</taxon>
        <taxon>Peloderinae</taxon>
        <taxon>Caenorhabditis</taxon>
    </lineage>
</organism>
<comment type="cofactor">
    <cofactor evidence="1">
        <name>Fe(2+)</name>
        <dbReference type="ChEBI" id="CHEBI:29033"/>
    </cofactor>
</comment>
<name>Q17527_CAEEL</name>